<dbReference type="FunFam" id="3.80.10.10:FF:000111">
    <property type="entry name" value="LRR receptor-like serine/threonine-protein kinase ERECTA"/>
    <property type="match status" value="1"/>
</dbReference>
<keyword evidence="10" id="KW-0325">Glycoprotein</keyword>
<dbReference type="InterPro" id="IPR013210">
    <property type="entry name" value="LRR_N_plant-typ"/>
</dbReference>
<comment type="subcellular location">
    <subcellularLocation>
        <location evidence="1">Cell membrane</location>
        <topology evidence="1">Single-pass type I membrane protein</topology>
    </subcellularLocation>
</comment>
<feature type="chain" id="PRO_5043979619" description="Leucine-rich repeat-containing N-terminal plant-type domain-containing protein" evidence="12">
    <location>
        <begin position="28"/>
        <end position="946"/>
    </location>
</feature>
<dbReference type="GO" id="GO:0005886">
    <property type="term" value="C:plasma membrane"/>
    <property type="evidence" value="ECO:0007669"/>
    <property type="project" value="UniProtKB-SubCell"/>
</dbReference>
<evidence type="ECO:0000256" key="3">
    <source>
        <dbReference type="ARBA" id="ARBA00022475"/>
    </source>
</evidence>
<evidence type="ECO:0000313" key="14">
    <source>
        <dbReference type="EMBL" id="KAK9672535.1"/>
    </source>
</evidence>
<keyword evidence="15" id="KW-1185">Reference proteome</keyword>
<keyword evidence="8 11" id="KW-1133">Transmembrane helix</keyword>
<keyword evidence="6 12" id="KW-0732">Signal</keyword>
<evidence type="ECO:0000256" key="9">
    <source>
        <dbReference type="ARBA" id="ARBA00023136"/>
    </source>
</evidence>
<evidence type="ECO:0000256" key="2">
    <source>
        <dbReference type="ARBA" id="ARBA00009592"/>
    </source>
</evidence>
<dbReference type="Pfam" id="PF00560">
    <property type="entry name" value="LRR_1"/>
    <property type="match status" value="13"/>
</dbReference>
<organism evidence="14 15">
    <name type="scientific">Saponaria officinalis</name>
    <name type="common">Common soapwort</name>
    <name type="synonym">Lychnis saponaria</name>
    <dbReference type="NCBI Taxonomy" id="3572"/>
    <lineage>
        <taxon>Eukaryota</taxon>
        <taxon>Viridiplantae</taxon>
        <taxon>Streptophyta</taxon>
        <taxon>Embryophyta</taxon>
        <taxon>Tracheophyta</taxon>
        <taxon>Spermatophyta</taxon>
        <taxon>Magnoliopsida</taxon>
        <taxon>eudicotyledons</taxon>
        <taxon>Gunneridae</taxon>
        <taxon>Pentapetalae</taxon>
        <taxon>Caryophyllales</taxon>
        <taxon>Caryophyllaceae</taxon>
        <taxon>Caryophylleae</taxon>
        <taxon>Saponaria</taxon>
    </lineage>
</organism>
<dbReference type="InterPro" id="IPR003591">
    <property type="entry name" value="Leu-rich_rpt_typical-subtyp"/>
</dbReference>
<evidence type="ECO:0000256" key="10">
    <source>
        <dbReference type="ARBA" id="ARBA00023180"/>
    </source>
</evidence>
<keyword evidence="7" id="KW-0677">Repeat</keyword>
<evidence type="ECO:0000256" key="11">
    <source>
        <dbReference type="SAM" id="Phobius"/>
    </source>
</evidence>
<dbReference type="Gene3D" id="3.80.10.10">
    <property type="entry name" value="Ribonuclease Inhibitor"/>
    <property type="match status" value="3"/>
</dbReference>
<dbReference type="PRINTS" id="PR00019">
    <property type="entry name" value="LEURICHRPT"/>
</dbReference>
<gene>
    <name evidence="14" type="ORF">RND81_12G106600</name>
</gene>
<dbReference type="Pfam" id="PF08263">
    <property type="entry name" value="LRRNT_2"/>
    <property type="match status" value="1"/>
</dbReference>
<dbReference type="InterPro" id="IPR046956">
    <property type="entry name" value="RLP23-like"/>
</dbReference>
<evidence type="ECO:0000256" key="12">
    <source>
        <dbReference type="SAM" id="SignalP"/>
    </source>
</evidence>
<feature type="transmembrane region" description="Helical" evidence="11">
    <location>
        <begin position="889"/>
        <end position="912"/>
    </location>
</feature>
<proteinExistence type="inferred from homology"/>
<comment type="caution">
    <text evidence="14">The sequence shown here is derived from an EMBL/GenBank/DDBJ whole genome shotgun (WGS) entry which is preliminary data.</text>
</comment>
<protein>
    <recommendedName>
        <fullName evidence="13">Leucine-rich repeat-containing N-terminal plant-type domain-containing protein</fullName>
    </recommendedName>
</protein>
<feature type="signal peptide" evidence="12">
    <location>
        <begin position="1"/>
        <end position="27"/>
    </location>
</feature>
<dbReference type="SMART" id="SM00365">
    <property type="entry name" value="LRR_SD22"/>
    <property type="match status" value="5"/>
</dbReference>
<feature type="domain" description="Leucine-rich repeat-containing N-terminal plant-type" evidence="13">
    <location>
        <begin position="43"/>
        <end position="82"/>
    </location>
</feature>
<dbReference type="SMART" id="SM00369">
    <property type="entry name" value="LRR_TYP"/>
    <property type="match status" value="7"/>
</dbReference>
<keyword evidence="9 11" id="KW-0472">Membrane</keyword>
<keyword evidence="5 11" id="KW-0812">Transmembrane</keyword>
<dbReference type="PANTHER" id="PTHR48063:SF101">
    <property type="entry name" value="LRR RECEPTOR-LIKE SERINE_THREONINE-PROTEIN KINASE FLS2"/>
    <property type="match status" value="1"/>
</dbReference>
<dbReference type="EMBL" id="JBDFQZ010000012">
    <property type="protein sequence ID" value="KAK9672535.1"/>
    <property type="molecule type" value="Genomic_DNA"/>
</dbReference>
<reference evidence="14" key="1">
    <citation type="submission" date="2024-03" db="EMBL/GenBank/DDBJ databases">
        <title>WGS assembly of Saponaria officinalis var. Norfolk2.</title>
        <authorList>
            <person name="Jenkins J."/>
            <person name="Shu S."/>
            <person name="Grimwood J."/>
            <person name="Barry K."/>
            <person name="Goodstein D."/>
            <person name="Schmutz J."/>
            <person name="Leebens-Mack J."/>
            <person name="Osbourn A."/>
        </authorList>
    </citation>
    <scope>NUCLEOTIDE SEQUENCE [LARGE SCALE GENOMIC DNA]</scope>
    <source>
        <strain evidence="14">JIC</strain>
    </source>
</reference>
<dbReference type="InterPro" id="IPR032675">
    <property type="entry name" value="LRR_dom_sf"/>
</dbReference>
<sequence length="946" mass="105353">MSPQLPTKVYNYLLVLLFSAWLTYCNGHGGSSADTDSGIQCVESERAALLKFKQGIIADKCGLLNPWRDGLDCCQWRGIHCSNHSGRVISLRLPGIADSDYDNYKGCLEGTLSDSILELKHLKYLDLSFNHFRGQLPKFISSFANLEYLNLSNAGFSGVVPQEIGNLSKLSYLDINGLNMRVESLWWLWHLRWLKQLDLGGNDLSVATNTWVPIVNNFPFLQVLRLDDCQLSLKLQSSLSYINSSSTLNVISLSKNNMNDKSILEWLFDLKGLGSNLVYLDLSYNQIFGNNILVSGRVMKFLGSLCSLKNLHLSRTSLNYNFSDIVQSYSMCPHKAFESLGLSYNQVWGSIPDKIKTLSSLRELRVGNNQLNGTISQDLGGLSMLETLNLYSNSLKAVLTSDHLSKLSKLSSLNLGRNIDVVVNISADWIPPFQLKKLELHSCKVGPDFPMWLTTQKHLIAINLYGASISGTIPVSFFNSLSSKLEFLIMPHNMMNGVLPDVSITFDIPPRIDLSSNNFHGAIPPFLRNVSILGLNNNSLFQGLIPFLCPKNKTPLVSLDLSNNLFSDKLPDCWGYFDKLRLLNLQNNKLWGRLPTSIGTLDTLYALFLSNNNISGELPLSLINCKSLISLDLSYNSLSGHIPSTFWNSFKNLSILTLQNNNFIGSLPSSFCQLSQIQILDLSSNLVSGTIPRCIYNLQGMANTTNVMELILDNVAPDIVEDPFKSALIMWKRKERSFKGYHSLKEVKTIDFSNNNLEGSIPEGISSLIGLVSLNLSRNHLSGVITPNIGQLTVLESLDLSHNHLFGEIPTSLAKVTNLGVLDLSYNNLCGKIPTGPQLQTFDYSNYMGNPGLCGAPLPKCERDEATKIPQNGDNAAPHNEHHIDDFMLGLYISVVLGVITGFWGVCGTLVLKRSWRHAFFRSYDNMKDGIYVIIIVHIARVWRRS</sequence>
<evidence type="ECO:0000256" key="6">
    <source>
        <dbReference type="ARBA" id="ARBA00022729"/>
    </source>
</evidence>
<accession>A0AAW1H8Z9</accession>
<keyword evidence="3" id="KW-1003">Cell membrane</keyword>
<keyword evidence="4" id="KW-0433">Leucine-rich repeat</keyword>
<dbReference type="FunFam" id="3.80.10.10:FF:000095">
    <property type="entry name" value="LRR receptor-like serine/threonine-protein kinase GSO1"/>
    <property type="match status" value="1"/>
</dbReference>
<dbReference type="InterPro" id="IPR001611">
    <property type="entry name" value="Leu-rich_rpt"/>
</dbReference>
<evidence type="ECO:0000259" key="13">
    <source>
        <dbReference type="Pfam" id="PF08263"/>
    </source>
</evidence>
<name>A0AAW1H8Z9_SAPOF</name>
<evidence type="ECO:0000313" key="15">
    <source>
        <dbReference type="Proteomes" id="UP001443914"/>
    </source>
</evidence>
<dbReference type="AlphaFoldDB" id="A0AAW1H8Z9"/>
<evidence type="ECO:0000256" key="5">
    <source>
        <dbReference type="ARBA" id="ARBA00022692"/>
    </source>
</evidence>
<dbReference type="PANTHER" id="PTHR48063">
    <property type="entry name" value="LRR RECEPTOR-LIKE KINASE"/>
    <property type="match status" value="1"/>
</dbReference>
<evidence type="ECO:0000256" key="4">
    <source>
        <dbReference type="ARBA" id="ARBA00022614"/>
    </source>
</evidence>
<comment type="similarity">
    <text evidence="2">Belongs to the RLP family.</text>
</comment>
<dbReference type="SUPFAM" id="SSF52058">
    <property type="entry name" value="L domain-like"/>
    <property type="match status" value="3"/>
</dbReference>
<evidence type="ECO:0000256" key="1">
    <source>
        <dbReference type="ARBA" id="ARBA00004251"/>
    </source>
</evidence>
<dbReference type="Proteomes" id="UP001443914">
    <property type="component" value="Unassembled WGS sequence"/>
</dbReference>
<evidence type="ECO:0000256" key="7">
    <source>
        <dbReference type="ARBA" id="ARBA00022737"/>
    </source>
</evidence>
<evidence type="ECO:0000256" key="8">
    <source>
        <dbReference type="ARBA" id="ARBA00022989"/>
    </source>
</evidence>